<dbReference type="GO" id="GO:0006228">
    <property type="term" value="P:UTP biosynthetic process"/>
    <property type="evidence" value="ECO:0007669"/>
    <property type="project" value="InterPro"/>
</dbReference>
<dbReference type="EMBL" id="CP087994">
    <property type="protein sequence ID" value="UYO64502.1"/>
    <property type="molecule type" value="Genomic_DNA"/>
</dbReference>
<evidence type="ECO:0000313" key="13">
    <source>
        <dbReference type="Proteomes" id="UP001163550"/>
    </source>
</evidence>
<dbReference type="InterPro" id="IPR036850">
    <property type="entry name" value="NDK-like_dom_sf"/>
</dbReference>
<dbReference type="Gene3D" id="3.30.70.141">
    <property type="entry name" value="Nucleoside diphosphate kinase-like domain"/>
    <property type="match status" value="1"/>
</dbReference>
<dbReference type="InterPro" id="IPR034907">
    <property type="entry name" value="NDK-like_dom"/>
</dbReference>
<dbReference type="Proteomes" id="UP001163550">
    <property type="component" value="Chromosome"/>
</dbReference>
<comment type="caution">
    <text evidence="7">Lacks conserved residue(s) required for the propagation of feature annotation.</text>
</comment>
<evidence type="ECO:0000313" key="10">
    <source>
        <dbReference type="EMBL" id="OFV70376.1"/>
    </source>
</evidence>
<comment type="cofactor">
    <cofactor evidence="1">
        <name>Mg(2+)</name>
        <dbReference type="ChEBI" id="CHEBI:18420"/>
    </cofactor>
</comment>
<evidence type="ECO:0000256" key="6">
    <source>
        <dbReference type="ARBA" id="ARBA00023080"/>
    </source>
</evidence>
<proteinExistence type="inferred from homology"/>
<dbReference type="AlphaFoldDB" id="A0A1F2PI19"/>
<dbReference type="EC" id="2.7.4.6" evidence="3"/>
<evidence type="ECO:0000256" key="7">
    <source>
        <dbReference type="PROSITE-ProRule" id="PRU00706"/>
    </source>
</evidence>
<keyword evidence="4 10" id="KW-0808">Transferase</keyword>
<dbReference type="InterPro" id="IPR001564">
    <property type="entry name" value="Nucleoside_diP_kinase"/>
</dbReference>
<reference evidence="10 12" key="1">
    <citation type="submission" date="2015-09" db="EMBL/GenBank/DDBJ databases">
        <title>Genome sequence of Acetobacterium wieringae DSM 1911.</title>
        <authorList>
            <person name="Poehlein A."/>
            <person name="Bengelsdorf F.R."/>
            <person name="Schiel-Bengelsdorf B."/>
            <person name="Duerre P."/>
            <person name="Daniel R."/>
        </authorList>
    </citation>
    <scope>NUCLEOTIDE SEQUENCE [LARGE SCALE GENOMIC DNA]</scope>
    <source>
        <strain evidence="10 12">DSM 1911</strain>
    </source>
</reference>
<evidence type="ECO:0000256" key="4">
    <source>
        <dbReference type="ARBA" id="ARBA00022679"/>
    </source>
</evidence>
<dbReference type="SMART" id="SM00562">
    <property type="entry name" value="NDK"/>
    <property type="match status" value="1"/>
</dbReference>
<sequence length="163" mass="18179">MKSYVLIIMKPDALETELVEPIIKRFIEHDFRIEMIGYKSVSDDLILTHYAHVVEKLGESFKKMAITAFAGKAMMPIILSQDGENAIGNARELTGATDPARAEPGTIRGDLGTDSFDNADREARCCNNLIHCSDSNEALLTELKLWFAPETYQLFASLIQVLN</sequence>
<keyword evidence="5 10" id="KW-0418">Kinase</keyword>
<dbReference type="Proteomes" id="UP000176244">
    <property type="component" value="Unassembled WGS sequence"/>
</dbReference>
<reference evidence="11" key="2">
    <citation type="submission" date="2021-11" db="EMBL/GenBank/DDBJ databases">
        <title>Isoprene-degrading acetogen.</title>
        <authorList>
            <person name="Yang Y."/>
            <person name="Jin H."/>
            <person name="Yan J."/>
        </authorList>
    </citation>
    <scope>NUCLEOTIDE SEQUENCE</scope>
    <source>
        <strain evidence="11">Berkeley</strain>
    </source>
</reference>
<protein>
    <recommendedName>
        <fullName evidence="3">nucleoside-diphosphate kinase</fullName>
        <ecNumber evidence="3">2.7.4.6</ecNumber>
    </recommendedName>
</protein>
<evidence type="ECO:0000313" key="12">
    <source>
        <dbReference type="Proteomes" id="UP000176244"/>
    </source>
</evidence>
<evidence type="ECO:0000256" key="8">
    <source>
        <dbReference type="RuleBase" id="RU004011"/>
    </source>
</evidence>
<evidence type="ECO:0000256" key="1">
    <source>
        <dbReference type="ARBA" id="ARBA00001946"/>
    </source>
</evidence>
<evidence type="ECO:0000256" key="2">
    <source>
        <dbReference type="ARBA" id="ARBA00008142"/>
    </source>
</evidence>
<dbReference type="PROSITE" id="PS51374">
    <property type="entry name" value="NDPK_LIKE"/>
    <property type="match status" value="1"/>
</dbReference>
<evidence type="ECO:0000256" key="3">
    <source>
        <dbReference type="ARBA" id="ARBA00012966"/>
    </source>
</evidence>
<dbReference type="EMBL" id="LKEU01000031">
    <property type="protein sequence ID" value="OFV70376.1"/>
    <property type="molecule type" value="Genomic_DNA"/>
</dbReference>
<gene>
    <name evidence="10" type="primary">ndkA</name>
    <name evidence="10" type="ORF">ACWI_21570</name>
    <name evidence="11" type="ORF">LNN31_08790</name>
</gene>
<dbReference type="PANTHER" id="PTHR11349">
    <property type="entry name" value="NUCLEOSIDE DIPHOSPHATE KINASE"/>
    <property type="match status" value="1"/>
</dbReference>
<comment type="similarity">
    <text evidence="2 7 8">Belongs to the NDK family.</text>
</comment>
<dbReference type="GO" id="GO:0006241">
    <property type="term" value="P:CTP biosynthetic process"/>
    <property type="evidence" value="ECO:0007669"/>
    <property type="project" value="InterPro"/>
</dbReference>
<feature type="domain" description="Nucleoside diphosphate kinase-like" evidence="9">
    <location>
        <begin position="2"/>
        <end position="154"/>
    </location>
</feature>
<organism evidence="10 12">
    <name type="scientific">Acetobacterium wieringae</name>
    <dbReference type="NCBI Taxonomy" id="52694"/>
    <lineage>
        <taxon>Bacteria</taxon>
        <taxon>Bacillati</taxon>
        <taxon>Bacillota</taxon>
        <taxon>Clostridia</taxon>
        <taxon>Eubacteriales</taxon>
        <taxon>Eubacteriaceae</taxon>
        <taxon>Acetobacterium</taxon>
    </lineage>
</organism>
<evidence type="ECO:0000313" key="11">
    <source>
        <dbReference type="EMBL" id="UYO64502.1"/>
    </source>
</evidence>
<name>A0A1F2PI19_9FIRM</name>
<dbReference type="SUPFAM" id="SSF54919">
    <property type="entry name" value="Nucleoside diphosphate kinase, NDK"/>
    <property type="match status" value="1"/>
</dbReference>
<dbReference type="PRINTS" id="PR01243">
    <property type="entry name" value="NUCDPKINASE"/>
</dbReference>
<evidence type="ECO:0000256" key="5">
    <source>
        <dbReference type="ARBA" id="ARBA00022777"/>
    </source>
</evidence>
<accession>A0A1F2PI19</accession>
<dbReference type="Pfam" id="PF00334">
    <property type="entry name" value="NDK"/>
    <property type="match status" value="1"/>
</dbReference>
<dbReference type="GO" id="GO:0006183">
    <property type="term" value="P:GTP biosynthetic process"/>
    <property type="evidence" value="ECO:0007669"/>
    <property type="project" value="InterPro"/>
</dbReference>
<evidence type="ECO:0000259" key="9">
    <source>
        <dbReference type="SMART" id="SM00562"/>
    </source>
</evidence>
<dbReference type="GO" id="GO:0004550">
    <property type="term" value="F:nucleoside diphosphate kinase activity"/>
    <property type="evidence" value="ECO:0007669"/>
    <property type="project" value="UniProtKB-EC"/>
</dbReference>
<dbReference type="OrthoDB" id="9801161at2"/>
<dbReference type="STRING" id="52694.ACWI_21570"/>
<dbReference type="RefSeq" id="WP_070371448.1">
    <property type="nucleotide sequence ID" value="NZ_CABIIK010000015.1"/>
</dbReference>
<keyword evidence="6" id="KW-0546">Nucleotide metabolism</keyword>
<keyword evidence="13" id="KW-1185">Reference proteome</keyword>